<feature type="compositionally biased region" description="Low complexity" evidence="1">
    <location>
        <begin position="73"/>
        <end position="102"/>
    </location>
</feature>
<protein>
    <submittedName>
        <fullName evidence="2">Uncharacterized protein</fullName>
    </submittedName>
</protein>
<reference evidence="2" key="1">
    <citation type="journal article" date="2014" name="Int. J. Syst. Evol. Microbiol.">
        <title>Complete genome sequence of Corynebacterium casei LMG S-19264T (=DSM 44701T), isolated from a smear-ripened cheese.</title>
        <authorList>
            <consortium name="US DOE Joint Genome Institute (JGI-PGF)"/>
            <person name="Walter F."/>
            <person name="Albersmeier A."/>
            <person name="Kalinowski J."/>
            <person name="Ruckert C."/>
        </authorList>
    </citation>
    <scope>NUCLEOTIDE SEQUENCE</scope>
    <source>
        <strain evidence="2">JCM 19831</strain>
    </source>
</reference>
<dbReference type="EMBL" id="BMPI01000006">
    <property type="protein sequence ID" value="GGM16467.1"/>
    <property type="molecule type" value="Genomic_DNA"/>
</dbReference>
<dbReference type="AlphaFoldDB" id="A0A917TDD3"/>
<feature type="region of interest" description="Disordered" evidence="1">
    <location>
        <begin position="1"/>
        <end position="142"/>
    </location>
</feature>
<proteinExistence type="predicted"/>
<accession>A0A917TDD3</accession>
<dbReference type="Proteomes" id="UP000642070">
    <property type="component" value="Unassembled WGS sequence"/>
</dbReference>
<sequence>MLAIGNLAAHHAPSQPSSDDGVALPVAVPEMRSPSPINFGAVPAAPQPMLDVGGAGSTPVKPRKAKAPRVTESVARTAAVASPAAPVVQAEAPAETPAETPSQSAAPAGTQRADRGDQDRRDRDPWRGFHRRWWHQWPPAAE</sequence>
<keyword evidence="3" id="KW-1185">Reference proteome</keyword>
<feature type="compositionally biased region" description="Basic and acidic residues" evidence="1">
    <location>
        <begin position="112"/>
        <end position="127"/>
    </location>
</feature>
<gene>
    <name evidence="2" type="ORF">GCM10007977_017200</name>
</gene>
<name>A0A917TDD3_9ACTN</name>
<organism evidence="2 3">
    <name type="scientific">Dactylosporangium sucinum</name>
    <dbReference type="NCBI Taxonomy" id="1424081"/>
    <lineage>
        <taxon>Bacteria</taxon>
        <taxon>Bacillati</taxon>
        <taxon>Actinomycetota</taxon>
        <taxon>Actinomycetes</taxon>
        <taxon>Micromonosporales</taxon>
        <taxon>Micromonosporaceae</taxon>
        <taxon>Dactylosporangium</taxon>
    </lineage>
</organism>
<reference evidence="2" key="2">
    <citation type="submission" date="2020-09" db="EMBL/GenBank/DDBJ databases">
        <authorList>
            <person name="Sun Q."/>
            <person name="Ohkuma M."/>
        </authorList>
    </citation>
    <scope>NUCLEOTIDE SEQUENCE</scope>
    <source>
        <strain evidence="2">JCM 19831</strain>
    </source>
</reference>
<evidence type="ECO:0000313" key="2">
    <source>
        <dbReference type="EMBL" id="GGM16467.1"/>
    </source>
</evidence>
<evidence type="ECO:0000313" key="3">
    <source>
        <dbReference type="Proteomes" id="UP000642070"/>
    </source>
</evidence>
<evidence type="ECO:0000256" key="1">
    <source>
        <dbReference type="SAM" id="MobiDB-lite"/>
    </source>
</evidence>
<comment type="caution">
    <text evidence="2">The sequence shown here is derived from an EMBL/GenBank/DDBJ whole genome shotgun (WGS) entry which is preliminary data.</text>
</comment>